<comment type="caution">
    <text evidence="2">The sequence shown here is derived from an EMBL/GenBank/DDBJ whole genome shotgun (WGS) entry which is preliminary data.</text>
</comment>
<name>A0A2V4BVD2_9FLAO</name>
<evidence type="ECO:0000259" key="1">
    <source>
        <dbReference type="Pfam" id="PF20247"/>
    </source>
</evidence>
<dbReference type="AlphaFoldDB" id="A0A2V4BVD2"/>
<gene>
    <name evidence="2" type="ORF">DMB65_04520</name>
</gene>
<reference evidence="2 3" key="1">
    <citation type="submission" date="2018-05" db="EMBL/GenBank/DDBJ databases">
        <title>Flavobacterium sp. strain IMCC34759, incomplete genome.</title>
        <authorList>
            <person name="Joung Y."/>
            <person name="Cho J."/>
        </authorList>
    </citation>
    <scope>NUCLEOTIDE SEQUENCE [LARGE SCALE GENOMIC DNA]</scope>
    <source>
        <strain evidence="2 3">IMCC34759</strain>
    </source>
</reference>
<dbReference type="OrthoDB" id="1494246at2"/>
<evidence type="ECO:0000313" key="2">
    <source>
        <dbReference type="EMBL" id="PXY41833.1"/>
    </source>
</evidence>
<protein>
    <recommendedName>
        <fullName evidence="1">DUF6602 domain-containing protein</fullName>
    </recommendedName>
</protein>
<sequence>MDRTLNDFQTQLAESFHSKINLLEKIIGDKHWLTTGGFKEKVLINFLNDNLPKKLKAKSGFVVFPTKRRFNAEKAPEDYDSLNRSSYIMSKQIDILVYDVFESSPVFEDENIVLLSPESVKAVIEVKGTLNGKHLTDSIGLLMDYRNKWIEYKAFSKEHHIAVELKVPALLVYAWEFKRSTNGSRQLTGVTIRKKLSNILKENSTFENYRDTPFISSVFIYKECETTLTVDAGSEELRVGYFTTRGRSTKFLSDGTLQEGGDKTLFGLLRTILAISDCLNNRFLIDTDDSNRYDLYRHQDTGFSVSLKKIITN</sequence>
<keyword evidence="3" id="KW-1185">Reference proteome</keyword>
<dbReference type="Proteomes" id="UP000247903">
    <property type="component" value="Unassembled WGS sequence"/>
</dbReference>
<dbReference type="InterPro" id="IPR046537">
    <property type="entry name" value="DUF6602"/>
</dbReference>
<dbReference type="RefSeq" id="WP_110305488.1">
    <property type="nucleotide sequence ID" value="NZ_QJHK01000003.1"/>
</dbReference>
<dbReference type="CDD" id="cd21173">
    <property type="entry name" value="NucC-like"/>
    <property type="match status" value="1"/>
</dbReference>
<evidence type="ECO:0000313" key="3">
    <source>
        <dbReference type="Proteomes" id="UP000247903"/>
    </source>
</evidence>
<accession>A0A2V4BVD2</accession>
<feature type="domain" description="DUF6602" evidence="1">
    <location>
        <begin position="30"/>
        <end position="139"/>
    </location>
</feature>
<dbReference type="EMBL" id="QJHK01000003">
    <property type="protein sequence ID" value="PXY41833.1"/>
    <property type="molecule type" value="Genomic_DNA"/>
</dbReference>
<dbReference type="Pfam" id="PF20247">
    <property type="entry name" value="DUF6602"/>
    <property type="match status" value="1"/>
</dbReference>
<proteinExistence type="predicted"/>
<organism evidence="2 3">
    <name type="scientific">Flavobacterium cheongpyeongense</name>
    <dbReference type="NCBI Taxonomy" id="2212651"/>
    <lineage>
        <taxon>Bacteria</taxon>
        <taxon>Pseudomonadati</taxon>
        <taxon>Bacteroidota</taxon>
        <taxon>Flavobacteriia</taxon>
        <taxon>Flavobacteriales</taxon>
        <taxon>Flavobacteriaceae</taxon>
        <taxon>Flavobacterium</taxon>
    </lineage>
</organism>